<sequence>MARGTERGRNQRPTRFADGSNAWEPATPQENAPPSSGDDVPQQEHPTEPAEVTPGEETPGESEIQLGEQITTAQLMQVLVQQQVAAREDMRRILEVQQGQQQQIIQQIFQERQSQQQQGAGNQYERQINLLDFKKYAPPAFSGTSDPMEAESWLKAIEKVFHALRYLAEDKVTFATFMLQGEAADWWEMKIGKLGPNDVPFTWEEFRKIFYDKYFPQTKFEELSRYAPTLIAEENVRARKFENGLRDRIQQLVTVFELPSYKEVVNKCLIIEKGLNDAHVAREKSMKKRGRAIDSQGQSSRAFKPKTPKLSQTATE</sequence>
<evidence type="ECO:0000256" key="1">
    <source>
        <dbReference type="SAM" id="MobiDB-lite"/>
    </source>
</evidence>
<dbReference type="RefSeq" id="XP_010911266.1">
    <property type="nucleotide sequence ID" value="XM_010912964.1"/>
</dbReference>
<accession>A0A6I9QN49</accession>
<dbReference type="PANTHER" id="PTHR34482">
    <property type="entry name" value="DNA DAMAGE-INDUCIBLE PROTEIN 1-LIKE"/>
    <property type="match status" value="1"/>
</dbReference>
<evidence type="ECO:0000313" key="3">
    <source>
        <dbReference type="RefSeq" id="XP_010911266.1"/>
    </source>
</evidence>
<dbReference type="OrthoDB" id="786614at2759"/>
<evidence type="ECO:0000313" key="2">
    <source>
        <dbReference type="Proteomes" id="UP000504607"/>
    </source>
</evidence>
<dbReference type="Proteomes" id="UP000504607">
    <property type="component" value="Unplaced"/>
</dbReference>
<dbReference type="InParanoid" id="A0A6I9QN49"/>
<dbReference type="AlphaFoldDB" id="A0A6I9QN49"/>
<dbReference type="PANTHER" id="PTHR34482:SF49">
    <property type="entry name" value="RETROTRANSPOSON GAG DOMAIN-CONTAINING PROTEIN"/>
    <property type="match status" value="1"/>
</dbReference>
<proteinExistence type="predicted"/>
<organism evidence="2 3">
    <name type="scientific">Elaeis guineensis var. tenera</name>
    <name type="common">Oil palm</name>
    <dbReference type="NCBI Taxonomy" id="51953"/>
    <lineage>
        <taxon>Eukaryota</taxon>
        <taxon>Viridiplantae</taxon>
        <taxon>Streptophyta</taxon>
        <taxon>Embryophyta</taxon>
        <taxon>Tracheophyta</taxon>
        <taxon>Spermatophyta</taxon>
        <taxon>Magnoliopsida</taxon>
        <taxon>Liliopsida</taxon>
        <taxon>Arecaceae</taxon>
        <taxon>Arecoideae</taxon>
        <taxon>Cocoseae</taxon>
        <taxon>Elaeidinae</taxon>
        <taxon>Elaeis</taxon>
    </lineage>
</organism>
<feature type="region of interest" description="Disordered" evidence="1">
    <location>
        <begin position="1"/>
        <end position="62"/>
    </location>
</feature>
<feature type="region of interest" description="Disordered" evidence="1">
    <location>
        <begin position="285"/>
        <end position="316"/>
    </location>
</feature>
<protein>
    <submittedName>
        <fullName evidence="3">Uncharacterized protein LOC105037278</fullName>
    </submittedName>
</protein>
<reference evidence="3" key="1">
    <citation type="submission" date="2025-08" db="UniProtKB">
        <authorList>
            <consortium name="RefSeq"/>
        </authorList>
    </citation>
    <scope>IDENTIFICATION</scope>
</reference>
<feature type="non-terminal residue" evidence="3">
    <location>
        <position position="316"/>
    </location>
</feature>
<gene>
    <name evidence="3" type="primary">LOC105037278</name>
</gene>
<keyword evidence="2" id="KW-1185">Reference proteome</keyword>
<name>A0A6I9QN49_ELAGV</name>